<dbReference type="OrthoDB" id="529546at2759"/>
<sequence length="451" mass="51181">MDTIWVLLNLLLLLGATVPAQSLDFSTAAISRFGINRRDHWLLELVTEVPAPRLKALLQPLASGDRKSTQDLPQLIADITRLYRTLPRNTTVWPAARRAVLAALVLQRLREGALDGDAQSAAEELVVRVYRQLRGSVRARGVLQFTHIAKTGGSTLCWLAERNGVRVWGPRNCLIDEFDDFPRYYNVSFHKQIAEPGPTCPKWPYRPRNATWSCAQRKARLAERNLTAYANEYIPLDGGRHGRFCEKEMATILPVRHPQDRLLSHLTMVWRQYGIWCKDQRHVYFDNATKSDVGRWQSIAPGPLDNFYIRSLLGGDDFYLPLGGIKQAHLDAARRLAAQTFDLVLPLEVKRMWARAVRLGLGWCDVDTKACNPTKASNLSPHNEGLPREVPLFWKQRLQATNALDLKFYQYAVFLAQLDGVMYDVVDGVLGPRMCADWARPAVNQTVWCTQ</sequence>
<keyword evidence="3" id="KW-1185">Reference proteome</keyword>
<dbReference type="EMBL" id="JAEHOE010000030">
    <property type="protein sequence ID" value="KAG2494522.1"/>
    <property type="molecule type" value="Genomic_DNA"/>
</dbReference>
<proteinExistence type="predicted"/>
<dbReference type="InterPro" id="IPR027417">
    <property type="entry name" value="P-loop_NTPase"/>
</dbReference>
<name>A0A835Y0S2_9CHLO</name>
<feature type="signal peptide" evidence="1">
    <location>
        <begin position="1"/>
        <end position="22"/>
    </location>
</feature>
<comment type="caution">
    <text evidence="2">The sequence shown here is derived from an EMBL/GenBank/DDBJ whole genome shotgun (WGS) entry which is preliminary data.</text>
</comment>
<gene>
    <name evidence="2" type="ORF">HYH03_007289</name>
</gene>
<dbReference type="Gene3D" id="3.40.50.300">
    <property type="entry name" value="P-loop containing nucleotide triphosphate hydrolases"/>
    <property type="match status" value="1"/>
</dbReference>
<dbReference type="AlphaFoldDB" id="A0A835Y0S2"/>
<protein>
    <submittedName>
        <fullName evidence="2">Uncharacterized protein</fullName>
    </submittedName>
</protein>
<feature type="chain" id="PRO_5032340427" evidence="1">
    <location>
        <begin position="23"/>
        <end position="451"/>
    </location>
</feature>
<keyword evidence="1" id="KW-0732">Signal</keyword>
<evidence type="ECO:0000313" key="3">
    <source>
        <dbReference type="Proteomes" id="UP000612055"/>
    </source>
</evidence>
<evidence type="ECO:0000313" key="2">
    <source>
        <dbReference type="EMBL" id="KAG2494522.1"/>
    </source>
</evidence>
<reference evidence="2" key="1">
    <citation type="journal article" date="2020" name="bioRxiv">
        <title>Comparative genomics of Chlamydomonas.</title>
        <authorList>
            <person name="Craig R.J."/>
            <person name="Hasan A.R."/>
            <person name="Ness R.W."/>
            <person name="Keightley P.D."/>
        </authorList>
    </citation>
    <scope>NUCLEOTIDE SEQUENCE</scope>
    <source>
        <strain evidence="2">CCAP 11/70</strain>
    </source>
</reference>
<dbReference type="Proteomes" id="UP000612055">
    <property type="component" value="Unassembled WGS sequence"/>
</dbReference>
<organism evidence="2 3">
    <name type="scientific">Edaphochlamys debaryana</name>
    <dbReference type="NCBI Taxonomy" id="47281"/>
    <lineage>
        <taxon>Eukaryota</taxon>
        <taxon>Viridiplantae</taxon>
        <taxon>Chlorophyta</taxon>
        <taxon>core chlorophytes</taxon>
        <taxon>Chlorophyceae</taxon>
        <taxon>CS clade</taxon>
        <taxon>Chlamydomonadales</taxon>
        <taxon>Chlamydomonadales incertae sedis</taxon>
        <taxon>Edaphochlamys</taxon>
    </lineage>
</organism>
<accession>A0A835Y0S2</accession>
<evidence type="ECO:0000256" key="1">
    <source>
        <dbReference type="SAM" id="SignalP"/>
    </source>
</evidence>